<comment type="caution">
    <text evidence="3">The sequence shown here is derived from an EMBL/GenBank/DDBJ whole genome shotgun (WGS) entry which is preliminary data.</text>
</comment>
<keyword evidence="4" id="KW-1185">Reference proteome</keyword>
<dbReference type="CDD" id="cd12148">
    <property type="entry name" value="fungal_TF_MHR"/>
    <property type="match status" value="1"/>
</dbReference>
<accession>A0AAV9N7Z0</accession>
<feature type="domain" description="Xylanolytic transcriptional activator regulatory" evidence="2">
    <location>
        <begin position="225"/>
        <end position="294"/>
    </location>
</feature>
<dbReference type="PANTHER" id="PTHR46910">
    <property type="entry name" value="TRANSCRIPTION FACTOR PDR1"/>
    <property type="match status" value="1"/>
</dbReference>
<protein>
    <recommendedName>
        <fullName evidence="2">Xylanolytic transcriptional activator regulatory domain-containing protein</fullName>
    </recommendedName>
</protein>
<dbReference type="InterPro" id="IPR050987">
    <property type="entry name" value="AtrR-like"/>
</dbReference>
<organism evidence="3 4">
    <name type="scientific">Exophiala bonariae</name>
    <dbReference type="NCBI Taxonomy" id="1690606"/>
    <lineage>
        <taxon>Eukaryota</taxon>
        <taxon>Fungi</taxon>
        <taxon>Dikarya</taxon>
        <taxon>Ascomycota</taxon>
        <taxon>Pezizomycotina</taxon>
        <taxon>Eurotiomycetes</taxon>
        <taxon>Chaetothyriomycetidae</taxon>
        <taxon>Chaetothyriales</taxon>
        <taxon>Herpotrichiellaceae</taxon>
        <taxon>Exophiala</taxon>
    </lineage>
</organism>
<reference evidence="3 4" key="1">
    <citation type="submission" date="2023-08" db="EMBL/GenBank/DDBJ databases">
        <title>Black Yeasts Isolated from many extreme environments.</title>
        <authorList>
            <person name="Coleine C."/>
            <person name="Stajich J.E."/>
            <person name="Selbmann L."/>
        </authorList>
    </citation>
    <scope>NUCLEOTIDE SEQUENCE [LARGE SCALE GENOMIC DNA]</scope>
    <source>
        <strain evidence="3 4">CCFEE 5792</strain>
    </source>
</reference>
<dbReference type="GeneID" id="89972559"/>
<dbReference type="AlphaFoldDB" id="A0AAV9N7Z0"/>
<evidence type="ECO:0000259" key="2">
    <source>
        <dbReference type="SMART" id="SM00906"/>
    </source>
</evidence>
<dbReference type="EMBL" id="JAVRRD010000019">
    <property type="protein sequence ID" value="KAK5049452.1"/>
    <property type="molecule type" value="Genomic_DNA"/>
</dbReference>
<dbReference type="GO" id="GO:0003700">
    <property type="term" value="F:DNA-binding transcription factor activity"/>
    <property type="evidence" value="ECO:0007669"/>
    <property type="project" value="InterPro"/>
</dbReference>
<proteinExistence type="predicted"/>
<evidence type="ECO:0000256" key="1">
    <source>
        <dbReference type="ARBA" id="ARBA00023242"/>
    </source>
</evidence>
<dbReference type="SMART" id="SM00906">
    <property type="entry name" value="Fungal_trans"/>
    <property type="match status" value="1"/>
</dbReference>
<sequence>MRPVKYLSTCDRCRVWKKRGIQCKFSPIKSRKPYATKPPRLQKAGVHDDDENLMIQADDARSCSIDGVNSVEATNSAHESMPVTQNQGPERASELYVDCLLFSKEHPGSQQPDKRRYAVGEISVSRPISKEQVPSSSLAFFSDEAVERLCQKLGHGKVKDLVTTLEEQMKARWEAAVQQKDVSENLNSSHENESQYIRGGASILKAQAMTAMAVFALNYSSLQIETLCISEAARTIITLCMHKRNLDLESNQEGRRIFWVVYCLEKEYAFNSSHASLISDGDISCPLPTLSDSTLDGFDWLRYWAQYSRILSRAYDSLFSISATLNSNEQYFSHVDHIKQDLQSWKDSIPERLRPGSSLRQHRSRDPHIQELAFRISFAYYNLQICIARLVLHICLDQRSLRRSESKRCLLTAARSIIESSPYIPIDPITPVWILGVMPMVAMFIVFDFVVQNPLHPETKTNMSYLDIVAAHFARLDLASQGTLHDAKVAEFTSIARLHVERCMTESSHTTSRTKTTTRVDSSIGNPDYSEIERLRSMSATLRIPEVTSCPEIPDMAYELDDADFLSAADYNFLDFPDDGTSLYMSLPKSGFDIADFFSHPFV</sequence>
<dbReference type="Proteomes" id="UP001358417">
    <property type="component" value="Unassembled WGS sequence"/>
</dbReference>
<dbReference type="RefSeq" id="XP_064704497.1">
    <property type="nucleotide sequence ID" value="XM_064847958.1"/>
</dbReference>
<dbReference type="Pfam" id="PF04082">
    <property type="entry name" value="Fungal_trans"/>
    <property type="match status" value="1"/>
</dbReference>
<dbReference type="GO" id="GO:0008270">
    <property type="term" value="F:zinc ion binding"/>
    <property type="evidence" value="ECO:0007669"/>
    <property type="project" value="InterPro"/>
</dbReference>
<dbReference type="InterPro" id="IPR007219">
    <property type="entry name" value="XnlR_reg_dom"/>
</dbReference>
<keyword evidence="1" id="KW-0539">Nucleus</keyword>
<dbReference type="PANTHER" id="PTHR46910:SF25">
    <property type="entry name" value="ABC-TRANSPORTER-REGULATING TRANSCRIPTION FACTOR"/>
    <property type="match status" value="1"/>
</dbReference>
<gene>
    <name evidence="3" type="ORF">LTR84_004381</name>
</gene>
<evidence type="ECO:0000313" key="4">
    <source>
        <dbReference type="Proteomes" id="UP001358417"/>
    </source>
</evidence>
<name>A0AAV9N7Z0_9EURO</name>
<dbReference type="GO" id="GO:0003677">
    <property type="term" value="F:DNA binding"/>
    <property type="evidence" value="ECO:0007669"/>
    <property type="project" value="InterPro"/>
</dbReference>
<dbReference type="GO" id="GO:0006351">
    <property type="term" value="P:DNA-templated transcription"/>
    <property type="evidence" value="ECO:0007669"/>
    <property type="project" value="InterPro"/>
</dbReference>
<evidence type="ECO:0000313" key="3">
    <source>
        <dbReference type="EMBL" id="KAK5049452.1"/>
    </source>
</evidence>